<organism evidence="2 3">
    <name type="scientific">Archaeoglobus profundus (strain DSM 5631 / JCM 9629 / NBRC 100127 / Av18)</name>
    <dbReference type="NCBI Taxonomy" id="572546"/>
    <lineage>
        <taxon>Archaea</taxon>
        <taxon>Methanobacteriati</taxon>
        <taxon>Methanobacteriota</taxon>
        <taxon>Archaeoglobi</taxon>
        <taxon>Archaeoglobales</taxon>
        <taxon>Archaeoglobaceae</taxon>
        <taxon>Archaeoglobus</taxon>
    </lineage>
</organism>
<dbReference type="GeneID" id="8739798"/>
<dbReference type="Proteomes" id="UP000001901">
    <property type="component" value="Chromosome"/>
</dbReference>
<accession>D2RDI3</accession>
<evidence type="ECO:0000313" key="3">
    <source>
        <dbReference type="Proteomes" id="UP000001901"/>
    </source>
</evidence>
<feature type="transmembrane region" description="Helical" evidence="1">
    <location>
        <begin position="326"/>
        <end position="347"/>
    </location>
</feature>
<dbReference type="PANTHER" id="PTHR38815">
    <property type="entry name" value="HYPOTHETICAL MEMBRANE PROTEIN, CONSERVED, DUF373 FAMILY"/>
    <property type="match status" value="1"/>
</dbReference>
<feature type="transmembrane region" description="Helical" evidence="1">
    <location>
        <begin position="181"/>
        <end position="200"/>
    </location>
</feature>
<evidence type="ECO:0008006" key="4">
    <source>
        <dbReference type="Google" id="ProtNLM"/>
    </source>
</evidence>
<dbReference type="PaxDb" id="572546-Arcpr_1119"/>
<dbReference type="RefSeq" id="WP_012940513.1">
    <property type="nucleotide sequence ID" value="NC_013741.1"/>
</dbReference>
<dbReference type="InterPro" id="IPR007254">
    <property type="entry name" value="DUF373"/>
</dbReference>
<keyword evidence="1" id="KW-0812">Transmembrane</keyword>
<dbReference type="HOGENOM" id="CLU_048986_1_0_2"/>
<dbReference type="STRING" id="572546.Arcpr_1119"/>
<gene>
    <name evidence="2" type="ordered locus">Arcpr_1119</name>
</gene>
<keyword evidence="1" id="KW-1133">Transmembrane helix</keyword>
<dbReference type="PANTHER" id="PTHR38815:SF1">
    <property type="entry name" value="DUF373 FAMILY PROTEIN"/>
    <property type="match status" value="1"/>
</dbReference>
<keyword evidence="3" id="KW-1185">Reference proteome</keyword>
<sequence>MVEKIVLVIDRDNDLGFKAGVPSPVVGRQSNLISAIKLAEIDPEDSDLNTIFGAIKIYDELKAKGEDVEIVTVCGDQKVGVVSDEKIAEQLDFIKDKLNAKSVIVVTDGSEDEFVLPLVASRFKIDGVKRIVVKQSKTIESTYYLIKRMLEDPKVARSTLTPLGIILLVYAVSLFMRSPEFGIGSIALVLGLYFLIKAYGLEDTLENYFSTLKRSLLEGRFSFVTYVIALISFIVGLIQGIYSVWVATLGETVPGIVTLIAIFINSTIWWIVAGGIFVAMGKIFDCVVEHKSFRKFISIIFLLTSAGLVLWGFSEFFISLGEGRSYLKLVQPLIGAIILGIIGLIPLRYESGSSTR</sequence>
<feature type="transmembrane region" description="Helical" evidence="1">
    <location>
        <begin position="155"/>
        <end position="175"/>
    </location>
</feature>
<dbReference type="EMBL" id="CP001857">
    <property type="protein sequence ID" value="ADB58177.1"/>
    <property type="molecule type" value="Genomic_DNA"/>
</dbReference>
<dbReference type="eggNOG" id="arCOG04151">
    <property type="taxonomic scope" value="Archaea"/>
</dbReference>
<evidence type="ECO:0000256" key="1">
    <source>
        <dbReference type="SAM" id="Phobius"/>
    </source>
</evidence>
<feature type="transmembrane region" description="Helical" evidence="1">
    <location>
        <begin position="256"/>
        <end position="284"/>
    </location>
</feature>
<name>D2RDI3_ARCPA</name>
<dbReference type="KEGG" id="apo:Arcpr_1119"/>
<evidence type="ECO:0000313" key="2">
    <source>
        <dbReference type="EMBL" id="ADB58177.1"/>
    </source>
</evidence>
<feature type="transmembrane region" description="Helical" evidence="1">
    <location>
        <begin position="296"/>
        <end position="314"/>
    </location>
</feature>
<dbReference type="Pfam" id="PF04123">
    <property type="entry name" value="DUF373"/>
    <property type="match status" value="1"/>
</dbReference>
<dbReference type="OrthoDB" id="31282at2157"/>
<dbReference type="AlphaFoldDB" id="D2RDI3"/>
<protein>
    <recommendedName>
        <fullName evidence="4">DUF373 family protein</fullName>
    </recommendedName>
</protein>
<proteinExistence type="predicted"/>
<keyword evidence="1" id="KW-0472">Membrane</keyword>
<feature type="transmembrane region" description="Helical" evidence="1">
    <location>
        <begin position="221"/>
        <end position="244"/>
    </location>
</feature>
<reference evidence="2 3" key="1">
    <citation type="journal article" date="2010" name="Stand. Genomic Sci.">
        <title>Complete genome sequence of Archaeoglobus profundus type strain (AV18).</title>
        <authorList>
            <person name="von Jan M."/>
            <person name="Lapidus A."/>
            <person name="Del Rio T.G."/>
            <person name="Copeland A."/>
            <person name="Tice H."/>
            <person name="Cheng J.F."/>
            <person name="Lucas S."/>
            <person name="Chen F."/>
            <person name="Nolan M."/>
            <person name="Goodwin L."/>
            <person name="Han C."/>
            <person name="Pitluck S."/>
            <person name="Liolios K."/>
            <person name="Ivanova N."/>
            <person name="Mavromatis K."/>
            <person name="Ovchinnikova G."/>
            <person name="Chertkov O."/>
            <person name="Pati A."/>
            <person name="Chen A."/>
            <person name="Palaniappan K."/>
            <person name="Land M."/>
            <person name="Hauser L."/>
            <person name="Chang Y.J."/>
            <person name="Jeffries C.D."/>
            <person name="Saunders E."/>
            <person name="Brettin T."/>
            <person name="Detter J.C."/>
            <person name="Chain P."/>
            <person name="Eichinger K."/>
            <person name="Huber H."/>
            <person name="Spring S."/>
            <person name="Rohde M."/>
            <person name="Goker M."/>
            <person name="Wirth R."/>
            <person name="Woyke T."/>
            <person name="Bristow J."/>
            <person name="Eisen J.A."/>
            <person name="Markowitz V."/>
            <person name="Hugenholtz P."/>
            <person name="Kyrpides N.C."/>
            <person name="Klenk H.P."/>
        </authorList>
    </citation>
    <scope>NUCLEOTIDE SEQUENCE [LARGE SCALE GENOMIC DNA]</scope>
    <source>
        <strain evidence="3">DSM 5631 / JCM 9629 / NBRC 100127 / Av18</strain>
    </source>
</reference>